<keyword evidence="3" id="KW-1185">Reference proteome</keyword>
<accession>A0A3N4K9U0</accession>
<sequence length="67" mass="7861">MGTMDKYKVTGVWFWVLQVLWKMVWMGLVVGGNCPVTFPGTECTSFFFYWLSYSTGVRLEKYKIFLS</sequence>
<protein>
    <submittedName>
        <fullName evidence="2">Uncharacterized protein</fullName>
    </submittedName>
</protein>
<dbReference type="AlphaFoldDB" id="A0A3N4K9U0"/>
<organism evidence="2 3">
    <name type="scientific">Choiromyces venosus 120613-1</name>
    <dbReference type="NCBI Taxonomy" id="1336337"/>
    <lineage>
        <taxon>Eukaryota</taxon>
        <taxon>Fungi</taxon>
        <taxon>Dikarya</taxon>
        <taxon>Ascomycota</taxon>
        <taxon>Pezizomycotina</taxon>
        <taxon>Pezizomycetes</taxon>
        <taxon>Pezizales</taxon>
        <taxon>Tuberaceae</taxon>
        <taxon>Choiromyces</taxon>
    </lineage>
</organism>
<evidence type="ECO:0000256" key="1">
    <source>
        <dbReference type="SAM" id="Phobius"/>
    </source>
</evidence>
<evidence type="ECO:0000313" key="3">
    <source>
        <dbReference type="Proteomes" id="UP000276215"/>
    </source>
</evidence>
<keyword evidence="1" id="KW-0472">Membrane</keyword>
<dbReference type="Proteomes" id="UP000276215">
    <property type="component" value="Unassembled WGS sequence"/>
</dbReference>
<dbReference type="EMBL" id="ML120366">
    <property type="protein sequence ID" value="RPB02725.1"/>
    <property type="molecule type" value="Genomic_DNA"/>
</dbReference>
<evidence type="ECO:0000313" key="2">
    <source>
        <dbReference type="EMBL" id="RPB02725.1"/>
    </source>
</evidence>
<keyword evidence="1" id="KW-0812">Transmembrane</keyword>
<name>A0A3N4K9U0_9PEZI</name>
<reference evidence="2 3" key="1">
    <citation type="journal article" date="2018" name="Nat. Ecol. Evol.">
        <title>Pezizomycetes genomes reveal the molecular basis of ectomycorrhizal truffle lifestyle.</title>
        <authorList>
            <person name="Murat C."/>
            <person name="Payen T."/>
            <person name="Noel B."/>
            <person name="Kuo A."/>
            <person name="Morin E."/>
            <person name="Chen J."/>
            <person name="Kohler A."/>
            <person name="Krizsan K."/>
            <person name="Balestrini R."/>
            <person name="Da Silva C."/>
            <person name="Montanini B."/>
            <person name="Hainaut M."/>
            <person name="Levati E."/>
            <person name="Barry K.W."/>
            <person name="Belfiori B."/>
            <person name="Cichocki N."/>
            <person name="Clum A."/>
            <person name="Dockter R.B."/>
            <person name="Fauchery L."/>
            <person name="Guy J."/>
            <person name="Iotti M."/>
            <person name="Le Tacon F."/>
            <person name="Lindquist E.A."/>
            <person name="Lipzen A."/>
            <person name="Malagnac F."/>
            <person name="Mello A."/>
            <person name="Molinier V."/>
            <person name="Miyauchi S."/>
            <person name="Poulain J."/>
            <person name="Riccioni C."/>
            <person name="Rubini A."/>
            <person name="Sitrit Y."/>
            <person name="Splivallo R."/>
            <person name="Traeger S."/>
            <person name="Wang M."/>
            <person name="Zifcakova L."/>
            <person name="Wipf D."/>
            <person name="Zambonelli A."/>
            <person name="Paolocci F."/>
            <person name="Nowrousian M."/>
            <person name="Ottonello S."/>
            <person name="Baldrian P."/>
            <person name="Spatafora J.W."/>
            <person name="Henrissat B."/>
            <person name="Nagy L.G."/>
            <person name="Aury J.M."/>
            <person name="Wincker P."/>
            <person name="Grigoriev I.V."/>
            <person name="Bonfante P."/>
            <person name="Martin F.M."/>
        </authorList>
    </citation>
    <scope>NUCLEOTIDE SEQUENCE [LARGE SCALE GENOMIC DNA]</scope>
    <source>
        <strain evidence="2 3">120613-1</strain>
    </source>
</reference>
<proteinExistence type="predicted"/>
<feature type="transmembrane region" description="Helical" evidence="1">
    <location>
        <begin position="12"/>
        <end position="30"/>
    </location>
</feature>
<gene>
    <name evidence="2" type="ORF">L873DRAFT_363736</name>
</gene>
<keyword evidence="1" id="KW-1133">Transmembrane helix</keyword>